<keyword evidence="6" id="KW-0732">Signal</keyword>
<dbReference type="FunFam" id="2.20.100.10:FF:000027">
    <property type="entry name" value="Thrombospondin type 1 domain containing 7A"/>
    <property type="match status" value="1"/>
</dbReference>
<dbReference type="PROSITE" id="PS51019">
    <property type="entry name" value="REELIN"/>
    <property type="match status" value="1"/>
</dbReference>
<evidence type="ECO:0000256" key="5">
    <source>
        <dbReference type="ARBA" id="ARBA00022723"/>
    </source>
</evidence>
<dbReference type="PRINTS" id="PR00759">
    <property type="entry name" value="BASICPTASE"/>
</dbReference>
<dbReference type="GO" id="GO:0007155">
    <property type="term" value="P:cell adhesion"/>
    <property type="evidence" value="ECO:0007669"/>
    <property type="project" value="UniProtKB-KW"/>
</dbReference>
<dbReference type="Pfam" id="PF06468">
    <property type="entry name" value="Spond_N"/>
    <property type="match status" value="1"/>
</dbReference>
<organism evidence="16">
    <name type="scientific">Timema douglasi</name>
    <name type="common">Walking stick</name>
    <dbReference type="NCBI Taxonomy" id="61478"/>
    <lineage>
        <taxon>Eukaryota</taxon>
        <taxon>Metazoa</taxon>
        <taxon>Ecdysozoa</taxon>
        <taxon>Arthropoda</taxon>
        <taxon>Hexapoda</taxon>
        <taxon>Insecta</taxon>
        <taxon>Pterygota</taxon>
        <taxon>Neoptera</taxon>
        <taxon>Polyneoptera</taxon>
        <taxon>Phasmatodea</taxon>
        <taxon>Timematodea</taxon>
        <taxon>Timematoidea</taxon>
        <taxon>Timematidae</taxon>
        <taxon>Timema</taxon>
    </lineage>
</organism>
<keyword evidence="4" id="KW-0272">Extracellular matrix</keyword>
<dbReference type="CDD" id="cd08544">
    <property type="entry name" value="Reeler"/>
    <property type="match status" value="1"/>
</dbReference>
<dbReference type="Gene3D" id="2.60.40.4060">
    <property type="entry name" value="Reeler domain"/>
    <property type="match status" value="2"/>
</dbReference>
<dbReference type="PROSITE" id="PS50279">
    <property type="entry name" value="BPTI_KUNITZ_2"/>
    <property type="match status" value="1"/>
</dbReference>
<dbReference type="InterPro" id="IPR000884">
    <property type="entry name" value="TSP1_rpt"/>
</dbReference>
<keyword evidence="7" id="KW-0677">Repeat</keyword>
<evidence type="ECO:0000256" key="1">
    <source>
        <dbReference type="ARBA" id="ARBA00004498"/>
    </source>
</evidence>
<gene>
    <name evidence="16" type="ORF">TDIB3V08_LOCUS5756</name>
</gene>
<feature type="domain" description="Spondin" evidence="15">
    <location>
        <begin position="182"/>
        <end position="372"/>
    </location>
</feature>
<feature type="region of interest" description="Disordered" evidence="12">
    <location>
        <begin position="752"/>
        <end position="772"/>
    </location>
</feature>
<dbReference type="GO" id="GO:0046872">
    <property type="term" value="F:metal ion binding"/>
    <property type="evidence" value="ECO:0007669"/>
    <property type="project" value="UniProtKB-KW"/>
</dbReference>
<dbReference type="InterPro" id="IPR044004">
    <property type="entry name" value="TSP1_spondin_dom"/>
</dbReference>
<accession>A0A7R8ZAL5</accession>
<dbReference type="SMART" id="SM00209">
    <property type="entry name" value="TSP1"/>
    <property type="match status" value="5"/>
</dbReference>
<name>A0A7R8ZAL5_TIMDO</name>
<dbReference type="Pfam" id="PF19028">
    <property type="entry name" value="TSP1_spondin"/>
    <property type="match status" value="1"/>
</dbReference>
<dbReference type="SMART" id="SM00131">
    <property type="entry name" value="KU"/>
    <property type="match status" value="1"/>
</dbReference>
<dbReference type="InterPro" id="IPR051418">
    <property type="entry name" value="Spondin/Thrombospondin_T1"/>
</dbReference>
<dbReference type="InterPro" id="IPR002223">
    <property type="entry name" value="Kunitz_BPTI"/>
</dbReference>
<dbReference type="Pfam" id="PF02014">
    <property type="entry name" value="Reeler"/>
    <property type="match status" value="1"/>
</dbReference>
<reference evidence="16" key="1">
    <citation type="submission" date="2020-11" db="EMBL/GenBank/DDBJ databases">
        <authorList>
            <person name="Tran Van P."/>
        </authorList>
    </citation>
    <scope>NUCLEOTIDE SEQUENCE</scope>
</reference>
<dbReference type="GO" id="GO:0004867">
    <property type="term" value="F:serine-type endopeptidase inhibitor activity"/>
    <property type="evidence" value="ECO:0007669"/>
    <property type="project" value="InterPro"/>
</dbReference>
<feature type="compositionally biased region" description="Low complexity" evidence="12">
    <location>
        <begin position="757"/>
        <end position="772"/>
    </location>
</feature>
<evidence type="ECO:0000256" key="12">
    <source>
        <dbReference type="SAM" id="MobiDB-lite"/>
    </source>
</evidence>
<dbReference type="InterPro" id="IPR036880">
    <property type="entry name" value="Kunitz_BPTI_sf"/>
</dbReference>
<keyword evidence="5" id="KW-0479">Metal-binding</keyword>
<feature type="region of interest" description="Disordered" evidence="12">
    <location>
        <begin position="402"/>
        <end position="424"/>
    </location>
</feature>
<dbReference type="Pfam" id="PF00090">
    <property type="entry name" value="TSP_1"/>
    <property type="match status" value="4"/>
</dbReference>
<dbReference type="InterPro" id="IPR038678">
    <property type="entry name" value="Spondin_N_sf"/>
</dbReference>
<protein>
    <recommendedName>
        <fullName evidence="2">Spondin-1</fullName>
    </recommendedName>
    <alternativeName>
        <fullName evidence="11">F-spondin</fullName>
    </alternativeName>
</protein>
<evidence type="ECO:0000256" key="3">
    <source>
        <dbReference type="ARBA" id="ARBA00022525"/>
    </source>
</evidence>
<evidence type="ECO:0000256" key="10">
    <source>
        <dbReference type="ARBA" id="ARBA00023180"/>
    </source>
</evidence>
<sequence>MICTGLRNINSILVSLQGERNHHTSQKFTGFVLVVEPGVQTSPWEAPLSLPNVGTFSLLSDSLTRFNKKCPNSVMQAHYIPKSDIQVLWTAPPSGSGCVVFRGQQLLCHLQMKLGQRTAATVSSSDETRSEDSSYCVIFRSTVVEYNDVWYMDDGPLSLTLCEKVQETSQPEIVKTCCACDEAKYEVSLYRSQGKVTFHGLWTRHTHPRHYPNNSFVTRFSDVIGASHTVDYRFWDYGEIASEGLQEVAEKGSTRMLESELKAMSEHIRTIIKARGISYPNITGKTFAVFRVDNKHHLMSLVSKITPSPDWIVGVAGLELCLRNCTWVKNTVLKLYPWDVGTDSGITYEAANSQTIPPEPIRQILTSSPNNPESPFYDPSGAEMKPMAQLILTRQRLYEKSCADGEGPSSTDEDSTGAMDNSAPSERLIFRPIDALVIRRLQPRITHAAKCDCEVSRWEDRGHCSVTCGKGVRYQQRFYVDQKLAEMNNCQVPLTARKSCYGAQRVCRMDEDIDDVLRDPTCAVTEWAEWSSCSKACGRGVRTRVRKYQQAHARKRCSVKPGAPILEQTDECLGEEGPCEGEEESELPQCEQMTEWSDWGPCSVTCGKGTRMRTRLLKASSEDLRMMANMEAGDDEEGGEVSSDEECDDRTVEEVQCEGDTSSCEFTEDQARKICQMTKDVGPCRLTTPPRWFFDKDSAACHKFSYGGCRGNSNNFLTKEELDPEATTKDPFNGLKPGSQISRDSTLWGLSTVPTFSPEESSPMSRPSESGESVDCTLSRWTPWSHCSVTCGRGFRTKTRYVKVKSAQTCQGVKPVQTCQVQTCQGVKPVKACQGVKPVQTCQGVKPVQTCQGVKPVQTCQGVKSAQTCQGVKSAQTCQGVKPVQTCQGVKPVQTCQGTYPKNGGKDCPKKLLRRKKCKLDPCDPEEQQDIQTPSWEPYYMPPPGVVIDCELSEWTPWSSCSMSCGSHAVRQRTRSIIAHPSQNGLQCGNRLETEPCKLLPCKA</sequence>
<dbReference type="InterPro" id="IPR036383">
    <property type="entry name" value="TSP1_rpt_sf"/>
</dbReference>
<dbReference type="SUPFAM" id="SSF57362">
    <property type="entry name" value="BPTI-like"/>
    <property type="match status" value="1"/>
</dbReference>
<keyword evidence="10" id="KW-0325">Glycoprotein</keyword>
<dbReference type="PANTHER" id="PTHR11311">
    <property type="entry name" value="SPONDIN"/>
    <property type="match status" value="1"/>
</dbReference>
<evidence type="ECO:0000256" key="7">
    <source>
        <dbReference type="ARBA" id="ARBA00022737"/>
    </source>
</evidence>
<dbReference type="AlphaFoldDB" id="A0A7R8ZAL5"/>
<evidence type="ECO:0000259" key="14">
    <source>
        <dbReference type="PROSITE" id="PS51019"/>
    </source>
</evidence>
<dbReference type="FunFam" id="2.60.40.2130:FF:000002">
    <property type="entry name" value="Putative Spondin-1"/>
    <property type="match status" value="1"/>
</dbReference>
<dbReference type="Pfam" id="PF00014">
    <property type="entry name" value="Kunitz_BPTI"/>
    <property type="match status" value="1"/>
</dbReference>
<feature type="domain" description="Reelin" evidence="14">
    <location>
        <begin position="1"/>
        <end position="136"/>
    </location>
</feature>
<dbReference type="NCBIfam" id="NF038123">
    <property type="entry name" value="NF038123_dom"/>
    <property type="match status" value="1"/>
</dbReference>
<keyword evidence="9" id="KW-1015">Disulfide bond</keyword>
<dbReference type="InterPro" id="IPR009465">
    <property type="entry name" value="Spondin_N"/>
</dbReference>
<dbReference type="Gene3D" id="4.10.410.10">
    <property type="entry name" value="Pancreatic trypsin inhibitor Kunitz domain"/>
    <property type="match status" value="1"/>
</dbReference>
<dbReference type="Gene3D" id="2.60.40.2130">
    <property type="entry name" value="F-spondin domain"/>
    <property type="match status" value="1"/>
</dbReference>
<dbReference type="Gene3D" id="2.20.100.10">
    <property type="entry name" value="Thrombospondin type-1 (TSP1) repeat"/>
    <property type="match status" value="5"/>
</dbReference>
<dbReference type="EMBL" id="OA566812">
    <property type="protein sequence ID" value="CAD7199508.1"/>
    <property type="molecule type" value="Genomic_DNA"/>
</dbReference>
<evidence type="ECO:0000256" key="9">
    <source>
        <dbReference type="ARBA" id="ARBA00023157"/>
    </source>
</evidence>
<evidence type="ECO:0000256" key="6">
    <source>
        <dbReference type="ARBA" id="ARBA00022729"/>
    </source>
</evidence>
<evidence type="ECO:0000256" key="11">
    <source>
        <dbReference type="ARBA" id="ARBA00030964"/>
    </source>
</evidence>
<dbReference type="CDD" id="cd00109">
    <property type="entry name" value="Kunitz-type"/>
    <property type="match status" value="1"/>
</dbReference>
<evidence type="ECO:0000256" key="4">
    <source>
        <dbReference type="ARBA" id="ARBA00022530"/>
    </source>
</evidence>
<dbReference type="InterPro" id="IPR002861">
    <property type="entry name" value="Reeler_dom"/>
</dbReference>
<evidence type="ECO:0000256" key="8">
    <source>
        <dbReference type="ARBA" id="ARBA00022889"/>
    </source>
</evidence>
<evidence type="ECO:0000313" key="16">
    <source>
        <dbReference type="EMBL" id="CAD7199508.1"/>
    </source>
</evidence>
<dbReference type="PROSITE" id="PS51020">
    <property type="entry name" value="SPONDIN"/>
    <property type="match status" value="1"/>
</dbReference>
<dbReference type="PROSITE" id="PS50092">
    <property type="entry name" value="TSP1"/>
    <property type="match status" value="5"/>
</dbReference>
<keyword evidence="3" id="KW-0964">Secreted</keyword>
<proteinExistence type="predicted"/>
<dbReference type="InterPro" id="IPR042307">
    <property type="entry name" value="Reeler_sf"/>
</dbReference>
<feature type="domain" description="BPTI/Kunitz inhibitor" evidence="13">
    <location>
        <begin position="675"/>
        <end position="721"/>
    </location>
</feature>
<dbReference type="PANTHER" id="PTHR11311:SF16">
    <property type="entry name" value="SPONDIN-1"/>
    <property type="match status" value="1"/>
</dbReference>
<dbReference type="SUPFAM" id="SSF82895">
    <property type="entry name" value="TSP-1 type 1 repeat"/>
    <property type="match status" value="5"/>
</dbReference>
<comment type="subcellular location">
    <subcellularLocation>
        <location evidence="1">Secreted</location>
        <location evidence="1">Extracellular space</location>
        <location evidence="1">Extracellular matrix</location>
    </subcellularLocation>
</comment>
<evidence type="ECO:0000259" key="15">
    <source>
        <dbReference type="PROSITE" id="PS51020"/>
    </source>
</evidence>
<evidence type="ECO:0000256" key="2">
    <source>
        <dbReference type="ARBA" id="ARBA00019594"/>
    </source>
</evidence>
<evidence type="ECO:0000259" key="13">
    <source>
        <dbReference type="PROSITE" id="PS50279"/>
    </source>
</evidence>
<keyword evidence="8" id="KW-0130">Cell adhesion</keyword>